<reference evidence="2" key="1">
    <citation type="journal article" date="2012" name="Science">
        <title>Fermentation, hydrogen, and sulfur metabolism in multiple uncultivated bacterial phyla.</title>
        <authorList>
            <person name="Wrighton K.C."/>
            <person name="Thomas B.C."/>
            <person name="Sharon I."/>
            <person name="Miller C.S."/>
            <person name="Castelle C.J."/>
            <person name="VerBerkmoes N.C."/>
            <person name="Wilkins M.J."/>
            <person name="Hettich R.L."/>
            <person name="Lipton M.S."/>
            <person name="Williams K.H."/>
            <person name="Long P.E."/>
            <person name="Banfield J.F."/>
        </authorList>
    </citation>
    <scope>NUCLEOTIDE SEQUENCE [LARGE SCALE GENOMIC DNA]</scope>
</reference>
<evidence type="ECO:0000313" key="2">
    <source>
        <dbReference type="EMBL" id="EKD44766.1"/>
    </source>
</evidence>
<name>K1Z6B8_9BACT</name>
<accession>K1Z6B8</accession>
<dbReference type="AlphaFoldDB" id="K1Z6B8"/>
<sequence length="547" mass="61546">MGKDSSGNGNYWTTNNLALTNSVIDTPLNNFATLNPLNRQLTGINNKGNLRVATTVNTNVFRVATFPVEHNAYFEITATANARFWLLWGQTIDDWANWLNSSSSYFLLNSGGAPTSVNTTISQSLVPSWANWDIISFIWNATDKTLTVLKNNSQISVITVTNSSANPSLLVANSTSSLTTDISVNFWQWWQSGLTYYPDAGGKFKFQPPSGFKALSTANLPDPTIKNPKLFFDVLTYTGNHPSSQTLTWLSFSPDLVWIKGRDYADFHTLYDTVRWATKSVSSEQTTTEVTRSNALTAFTSNGFSLGSDTVVNYWGHPLVAWNWKKWTTPGFDIVSYTGSSSNTTIAHGLNAAPKMIIVKWRTNLSASTMQWDVWHTSLAWTELIVLNSTGAKYTQTNVWNSTAPWINTFSLWNAAAVNYLNDNYIAYLWSEVPGFSKFGSYTGNGSTDGPFVYTEFRPRYIMVKRTDVAYGWMIFDTERDKFNLSWLSLYPHWNNAEGDNRPWGDWDILSNGFKIRFGPNYSYNTSGWTYIYAAFAEAPFKYANAR</sequence>
<organism evidence="2">
    <name type="scientific">uncultured bacterium</name>
    <name type="common">gcode 4</name>
    <dbReference type="NCBI Taxonomy" id="1234023"/>
    <lineage>
        <taxon>Bacteria</taxon>
        <taxon>environmental samples</taxon>
    </lineage>
</organism>
<gene>
    <name evidence="2" type="ORF">ACD_71C00012G0004</name>
</gene>
<dbReference type="EMBL" id="AMFJ01028743">
    <property type="protein sequence ID" value="EKD44766.1"/>
    <property type="molecule type" value="Genomic_DNA"/>
</dbReference>
<comment type="caution">
    <text evidence="2">The sequence shown here is derived from an EMBL/GenBank/DDBJ whole genome shotgun (WGS) entry which is preliminary data.</text>
</comment>
<proteinExistence type="predicted"/>
<dbReference type="Pfam" id="PF24299">
    <property type="entry name" value="DUF7483"/>
    <property type="match status" value="1"/>
</dbReference>
<protein>
    <recommendedName>
        <fullName evidence="1">DUF7483 domain-containing protein</fullName>
    </recommendedName>
</protein>
<dbReference type="InterPro" id="IPR055906">
    <property type="entry name" value="DUF7483"/>
</dbReference>
<evidence type="ECO:0000259" key="1">
    <source>
        <dbReference type="Pfam" id="PF24299"/>
    </source>
</evidence>
<feature type="domain" description="DUF7483" evidence="1">
    <location>
        <begin position="228"/>
        <end position="540"/>
    </location>
</feature>